<feature type="region of interest" description="Disordered" evidence="1">
    <location>
        <begin position="59"/>
        <end position="91"/>
    </location>
</feature>
<accession>A0A7X1ZGD8</accession>
<comment type="caution">
    <text evidence="3">The sequence shown here is derived from an EMBL/GenBank/DDBJ whole genome shotgun (WGS) entry which is preliminary data.</text>
</comment>
<feature type="region of interest" description="Disordered" evidence="1">
    <location>
        <begin position="258"/>
        <end position="347"/>
    </location>
</feature>
<feature type="domain" description="SPOR" evidence="2">
    <location>
        <begin position="347"/>
        <end position="432"/>
    </location>
</feature>
<evidence type="ECO:0000259" key="2">
    <source>
        <dbReference type="PROSITE" id="PS51724"/>
    </source>
</evidence>
<reference evidence="3 4" key="1">
    <citation type="submission" date="2019-10" db="EMBL/GenBank/DDBJ databases">
        <title>Draft whole-genome sequence of the purple nonsulfur photosynthetic bacterium Roseospira navarrensis DSM 15114.</title>
        <authorList>
            <person name="Kyndt J.A."/>
            <person name="Meyer T.E."/>
        </authorList>
    </citation>
    <scope>NUCLEOTIDE SEQUENCE [LARGE SCALE GENOMIC DNA]</scope>
    <source>
        <strain evidence="3 4">DSM 15114</strain>
    </source>
</reference>
<dbReference type="OrthoDB" id="7390864at2"/>
<dbReference type="EMBL" id="WIVE01000064">
    <property type="protein sequence ID" value="MQX37985.1"/>
    <property type="molecule type" value="Genomic_DNA"/>
</dbReference>
<feature type="compositionally biased region" description="Low complexity" evidence="1">
    <location>
        <begin position="272"/>
        <end position="281"/>
    </location>
</feature>
<feature type="compositionally biased region" description="Low complexity" evidence="1">
    <location>
        <begin position="317"/>
        <end position="347"/>
    </location>
</feature>
<dbReference type="Pfam" id="PF05036">
    <property type="entry name" value="SPOR"/>
    <property type="match status" value="1"/>
</dbReference>
<dbReference type="Proteomes" id="UP000434582">
    <property type="component" value="Unassembled WGS sequence"/>
</dbReference>
<proteinExistence type="predicted"/>
<dbReference type="GO" id="GO:0042834">
    <property type="term" value="F:peptidoglycan binding"/>
    <property type="evidence" value="ECO:0007669"/>
    <property type="project" value="InterPro"/>
</dbReference>
<dbReference type="SUPFAM" id="SSF110997">
    <property type="entry name" value="Sporulation related repeat"/>
    <property type="match status" value="1"/>
</dbReference>
<dbReference type="AlphaFoldDB" id="A0A7X1ZGD8"/>
<evidence type="ECO:0000313" key="3">
    <source>
        <dbReference type="EMBL" id="MQX37985.1"/>
    </source>
</evidence>
<gene>
    <name evidence="3" type="ORF">GHC57_15805</name>
</gene>
<dbReference type="PROSITE" id="PS51724">
    <property type="entry name" value="SPOR"/>
    <property type="match status" value="1"/>
</dbReference>
<evidence type="ECO:0000313" key="4">
    <source>
        <dbReference type="Proteomes" id="UP000434582"/>
    </source>
</evidence>
<sequence length="432" mass="44067">MRGGPQGESASEGGKRQMTRSSDSWGHGPAGRSRPMSATVAGGVLAVGLAISLGACETRDDGGTQGAATTEASAASPMIDPTGPIGASPLPRMTVGDTYVFDNPRERWTVQSVTEDRVTWTSDQGATRVTSGNPLMPSLESSAPSIGQVTRIVQSQTGSLWPLAVGNETSFVVAVGMEQPPYSQSLAWNCRVVGVSRIEVPAGTFNTHKVACARSDGLRLNTYHAPTVGYFVRREVTTADQRTETRSLVSFDNAASAAASPMTAGGPPPATAPAASVEATPLAPPPGEGGTARPSAPAPVMGAAPVRAPDPAPAAPRPSAASAPAPAPAPVAAAPAPSPSPASAVPASGWRGAGVRLASFGSAQAARTGWSKFQAAYPQLLQGLTPRLDPVDLGDRGTWHRLYAGPFESAAQARGLCGRISEMGDVCDVKTF</sequence>
<organism evidence="3 4">
    <name type="scientific">Roseospira navarrensis</name>
    <dbReference type="NCBI Taxonomy" id="140058"/>
    <lineage>
        <taxon>Bacteria</taxon>
        <taxon>Pseudomonadati</taxon>
        <taxon>Pseudomonadota</taxon>
        <taxon>Alphaproteobacteria</taxon>
        <taxon>Rhodospirillales</taxon>
        <taxon>Rhodospirillaceae</taxon>
        <taxon>Roseospira</taxon>
    </lineage>
</organism>
<keyword evidence="4" id="KW-1185">Reference proteome</keyword>
<protein>
    <recommendedName>
        <fullName evidence="2">SPOR domain-containing protein</fullName>
    </recommendedName>
</protein>
<dbReference type="Gene3D" id="3.30.70.1070">
    <property type="entry name" value="Sporulation related repeat"/>
    <property type="match status" value="1"/>
</dbReference>
<name>A0A7X1ZGD8_9PROT</name>
<dbReference type="InterPro" id="IPR007730">
    <property type="entry name" value="SPOR-like_dom"/>
</dbReference>
<evidence type="ECO:0000256" key="1">
    <source>
        <dbReference type="SAM" id="MobiDB-lite"/>
    </source>
</evidence>
<feature type="region of interest" description="Disordered" evidence="1">
    <location>
        <begin position="1"/>
        <end position="36"/>
    </location>
</feature>
<dbReference type="InterPro" id="IPR036680">
    <property type="entry name" value="SPOR-like_sf"/>
</dbReference>